<dbReference type="EMBL" id="QTSX02004313">
    <property type="protein sequence ID" value="KAJ9065993.1"/>
    <property type="molecule type" value="Genomic_DNA"/>
</dbReference>
<dbReference type="Proteomes" id="UP001165960">
    <property type="component" value="Unassembled WGS sequence"/>
</dbReference>
<reference evidence="1" key="1">
    <citation type="submission" date="2022-04" db="EMBL/GenBank/DDBJ databases">
        <title>Genome of the entomopathogenic fungus Entomophthora muscae.</title>
        <authorList>
            <person name="Elya C."/>
            <person name="Lovett B.R."/>
            <person name="Lee E."/>
            <person name="Macias A.M."/>
            <person name="Hajek A.E."/>
            <person name="De Bivort B.L."/>
            <person name="Kasson M.T."/>
            <person name="De Fine Licht H.H."/>
            <person name="Stajich J.E."/>
        </authorList>
    </citation>
    <scope>NUCLEOTIDE SEQUENCE</scope>
    <source>
        <strain evidence="1">Berkeley</strain>
    </source>
</reference>
<accession>A0ACC2SUD3</accession>
<gene>
    <name evidence="1" type="ORF">DSO57_1014051</name>
</gene>
<evidence type="ECO:0000313" key="1">
    <source>
        <dbReference type="EMBL" id="KAJ9065993.1"/>
    </source>
</evidence>
<organism evidence="1 2">
    <name type="scientific">Entomophthora muscae</name>
    <dbReference type="NCBI Taxonomy" id="34485"/>
    <lineage>
        <taxon>Eukaryota</taxon>
        <taxon>Fungi</taxon>
        <taxon>Fungi incertae sedis</taxon>
        <taxon>Zoopagomycota</taxon>
        <taxon>Entomophthoromycotina</taxon>
        <taxon>Entomophthoromycetes</taxon>
        <taxon>Entomophthorales</taxon>
        <taxon>Entomophthoraceae</taxon>
        <taxon>Entomophthora</taxon>
    </lineage>
</organism>
<sequence length="322" mass="36920">MPSDLHHTLELINRYYPDNPFKPTIKPNSTTPEYAPTPPRTPTRHSIPIPYICCNITYTDNSQALSHFFDVHFEAAIAAIDTNPCRCFNDIGNPAIPIIQRVDYFIASLNTRPNNPSHFRPAPISLPPLKFKNPYSATMAMAYDILQTLSDRPPEYANFTSLVDFHASLSNIPQYQVNYWLCWAHYLHPSLNAPSKDVRCEIQPLFHCEVPGCTKLYKQITGLQYHLSKAHNDPTITINDNALKCPFTPCDKTYQSSTGLRNHLKKFHLQPHHFEQDIHTKHTPATCPILPCTNKFPSLAALRIHIINTHFWSITHMRRFPQ</sequence>
<comment type="caution">
    <text evidence="1">The sequence shown here is derived from an EMBL/GenBank/DDBJ whole genome shotgun (WGS) entry which is preliminary data.</text>
</comment>
<protein>
    <submittedName>
        <fullName evidence="1">Uncharacterized protein</fullName>
    </submittedName>
</protein>
<name>A0ACC2SUD3_9FUNG</name>
<keyword evidence="2" id="KW-1185">Reference proteome</keyword>
<evidence type="ECO:0000313" key="2">
    <source>
        <dbReference type="Proteomes" id="UP001165960"/>
    </source>
</evidence>
<proteinExistence type="predicted"/>